<gene>
    <name evidence="1" type="ORF">POM88_050716</name>
</gene>
<dbReference type="EMBL" id="JAUIZM010000011">
    <property type="protein sequence ID" value="KAK1357460.1"/>
    <property type="molecule type" value="Genomic_DNA"/>
</dbReference>
<reference evidence="1" key="2">
    <citation type="submission" date="2023-05" db="EMBL/GenBank/DDBJ databases">
        <authorList>
            <person name="Schelkunov M.I."/>
        </authorList>
    </citation>
    <scope>NUCLEOTIDE SEQUENCE</scope>
    <source>
        <strain evidence="1">Hsosn_3</strain>
        <tissue evidence="1">Leaf</tissue>
    </source>
</reference>
<sequence>MYVTFGTKSTLLGFVFMFSDLPKRMRNLAYIDCISKLINCGITHGSIRCGSEGVESEADPTHFANIVVVTGEVVDIVGLNHDAQRNGGQKILDIQDENGIINFGVKGGLDQEKTPFNIEKLLLSVQATISHKLIFTWVLLSNFPTLFDCGTSFTYLINHACTRLTESFHSRIQDKQHASDPRIPFEYFMI</sequence>
<evidence type="ECO:0000313" key="1">
    <source>
        <dbReference type="EMBL" id="KAK1357460.1"/>
    </source>
</evidence>
<proteinExistence type="predicted"/>
<dbReference type="Proteomes" id="UP001237642">
    <property type="component" value="Unassembled WGS sequence"/>
</dbReference>
<organism evidence="1 2">
    <name type="scientific">Heracleum sosnowskyi</name>
    <dbReference type="NCBI Taxonomy" id="360622"/>
    <lineage>
        <taxon>Eukaryota</taxon>
        <taxon>Viridiplantae</taxon>
        <taxon>Streptophyta</taxon>
        <taxon>Embryophyta</taxon>
        <taxon>Tracheophyta</taxon>
        <taxon>Spermatophyta</taxon>
        <taxon>Magnoliopsida</taxon>
        <taxon>eudicotyledons</taxon>
        <taxon>Gunneridae</taxon>
        <taxon>Pentapetalae</taxon>
        <taxon>asterids</taxon>
        <taxon>campanulids</taxon>
        <taxon>Apiales</taxon>
        <taxon>Apiaceae</taxon>
        <taxon>Apioideae</taxon>
        <taxon>apioid superclade</taxon>
        <taxon>Tordylieae</taxon>
        <taxon>Tordyliinae</taxon>
        <taxon>Heracleum</taxon>
    </lineage>
</organism>
<protein>
    <submittedName>
        <fullName evidence="1">Uncharacterized protein</fullName>
    </submittedName>
</protein>
<name>A0AAD8H0P2_9APIA</name>
<evidence type="ECO:0000313" key="2">
    <source>
        <dbReference type="Proteomes" id="UP001237642"/>
    </source>
</evidence>
<dbReference type="AlphaFoldDB" id="A0AAD8H0P2"/>
<comment type="caution">
    <text evidence="1">The sequence shown here is derived from an EMBL/GenBank/DDBJ whole genome shotgun (WGS) entry which is preliminary data.</text>
</comment>
<accession>A0AAD8H0P2</accession>
<keyword evidence="2" id="KW-1185">Reference proteome</keyword>
<reference evidence="1" key="1">
    <citation type="submission" date="2023-02" db="EMBL/GenBank/DDBJ databases">
        <title>Genome of toxic invasive species Heracleum sosnowskyi carries increased number of genes despite the absence of recent whole-genome duplications.</title>
        <authorList>
            <person name="Schelkunov M."/>
            <person name="Shtratnikova V."/>
            <person name="Makarenko M."/>
            <person name="Klepikova A."/>
            <person name="Omelchenko D."/>
            <person name="Novikova G."/>
            <person name="Obukhova E."/>
            <person name="Bogdanov V."/>
            <person name="Penin A."/>
            <person name="Logacheva M."/>
        </authorList>
    </citation>
    <scope>NUCLEOTIDE SEQUENCE</scope>
    <source>
        <strain evidence="1">Hsosn_3</strain>
        <tissue evidence="1">Leaf</tissue>
    </source>
</reference>